<dbReference type="InterPro" id="IPR001915">
    <property type="entry name" value="Peptidase_M48"/>
</dbReference>
<keyword evidence="3" id="KW-0645">Protease</keyword>
<reference evidence="11" key="1">
    <citation type="submission" date="2013-04" db="EMBL/GenBank/DDBJ databases">
        <authorList>
            <person name="Qu J."/>
            <person name="Murali S.C."/>
            <person name="Bandaranaike D."/>
            <person name="Bellair M."/>
            <person name="Blankenburg K."/>
            <person name="Chao H."/>
            <person name="Dinh H."/>
            <person name="Doddapaneni H."/>
            <person name="Downs B."/>
            <person name="Dugan-Rocha S."/>
            <person name="Elkadiri S."/>
            <person name="Gnanaolivu R.D."/>
            <person name="Hernandez B."/>
            <person name="Javaid M."/>
            <person name="Jayaseelan J.C."/>
            <person name="Lee S."/>
            <person name="Li M."/>
            <person name="Ming W."/>
            <person name="Munidasa M."/>
            <person name="Muniz J."/>
            <person name="Nguyen L."/>
            <person name="Ongeri F."/>
            <person name="Osuji N."/>
            <person name="Pu L.-L."/>
            <person name="Puazo M."/>
            <person name="Qu C."/>
            <person name="Quiroz J."/>
            <person name="Raj R."/>
            <person name="Weissenberger G."/>
            <person name="Xin Y."/>
            <person name="Zou X."/>
            <person name="Han Y."/>
            <person name="Richards S."/>
            <person name="Worley K."/>
            <person name="Muzny D."/>
            <person name="Gibbs R."/>
        </authorList>
    </citation>
    <scope>NUCLEOTIDE SEQUENCE</scope>
    <source>
        <strain evidence="11">Sampled in the wild</strain>
    </source>
</reference>
<evidence type="ECO:0000256" key="5">
    <source>
        <dbReference type="ARBA" id="ARBA00022737"/>
    </source>
</evidence>
<keyword evidence="12" id="KW-1185">Reference proteome</keyword>
<dbReference type="Pfam" id="PF24681">
    <property type="entry name" value="Kelch_KLHDC2_KLHL20_DRC7"/>
    <property type="match status" value="2"/>
</dbReference>
<organism evidence="11 12">
    <name type="scientific">Ladona fulva</name>
    <name type="common">Scarce chaser dragonfly</name>
    <name type="synonym">Libellula fulva</name>
    <dbReference type="NCBI Taxonomy" id="123851"/>
    <lineage>
        <taxon>Eukaryota</taxon>
        <taxon>Metazoa</taxon>
        <taxon>Ecdysozoa</taxon>
        <taxon>Arthropoda</taxon>
        <taxon>Hexapoda</taxon>
        <taxon>Insecta</taxon>
        <taxon>Pterygota</taxon>
        <taxon>Palaeoptera</taxon>
        <taxon>Odonata</taxon>
        <taxon>Epiprocta</taxon>
        <taxon>Anisoptera</taxon>
        <taxon>Libelluloidea</taxon>
        <taxon>Libellulidae</taxon>
        <taxon>Ladona</taxon>
    </lineage>
</organism>
<comment type="caution">
    <text evidence="11">The sequence shown here is derived from an EMBL/GenBank/DDBJ whole genome shotgun (WGS) entry which is preliminary data.</text>
</comment>
<evidence type="ECO:0000256" key="9">
    <source>
        <dbReference type="SAM" id="Phobius"/>
    </source>
</evidence>
<keyword evidence="2" id="KW-0880">Kelch repeat</keyword>
<evidence type="ECO:0000256" key="7">
    <source>
        <dbReference type="ARBA" id="ARBA00022833"/>
    </source>
</evidence>
<feature type="transmembrane region" description="Helical" evidence="9">
    <location>
        <begin position="441"/>
        <end position="458"/>
    </location>
</feature>
<dbReference type="Gene3D" id="2.120.10.80">
    <property type="entry name" value="Kelch-type beta propeller"/>
    <property type="match status" value="2"/>
</dbReference>
<evidence type="ECO:0000256" key="8">
    <source>
        <dbReference type="ARBA" id="ARBA00023049"/>
    </source>
</evidence>
<keyword evidence="5" id="KW-0677">Repeat</keyword>
<gene>
    <name evidence="11" type="ORF">J437_LFUL005388</name>
</gene>
<keyword evidence="6" id="KW-0378">Hydrolase</keyword>
<evidence type="ECO:0000256" key="1">
    <source>
        <dbReference type="ARBA" id="ARBA00001947"/>
    </source>
</evidence>
<dbReference type="SUPFAM" id="SSF117281">
    <property type="entry name" value="Kelch motif"/>
    <property type="match status" value="2"/>
</dbReference>
<keyword evidence="7" id="KW-0862">Zinc</keyword>
<dbReference type="InterPro" id="IPR015915">
    <property type="entry name" value="Kelch-typ_b-propeller"/>
</dbReference>
<comment type="cofactor">
    <cofactor evidence="1">
        <name>Zn(2+)</name>
        <dbReference type="ChEBI" id="CHEBI:29105"/>
    </cofactor>
</comment>
<evidence type="ECO:0000256" key="4">
    <source>
        <dbReference type="ARBA" id="ARBA00022723"/>
    </source>
</evidence>
<evidence type="ECO:0000313" key="12">
    <source>
        <dbReference type="Proteomes" id="UP000792457"/>
    </source>
</evidence>
<evidence type="ECO:0000256" key="2">
    <source>
        <dbReference type="ARBA" id="ARBA00022441"/>
    </source>
</evidence>
<keyword evidence="9" id="KW-1133">Transmembrane helix</keyword>
<dbReference type="OrthoDB" id="432528at2759"/>
<evidence type="ECO:0000313" key="11">
    <source>
        <dbReference type="EMBL" id="KAG8225373.1"/>
    </source>
</evidence>
<keyword evidence="9" id="KW-0812">Transmembrane</keyword>
<dbReference type="AlphaFoldDB" id="A0A8K0K3L6"/>
<dbReference type="PANTHER" id="PTHR46228:SF2">
    <property type="entry name" value="KELCH REPEAT PROTEIN (AFU_ORTHOLOGUE AFUA_4G14350)"/>
    <property type="match status" value="1"/>
</dbReference>
<keyword evidence="4" id="KW-0479">Metal-binding</keyword>
<dbReference type="PANTHER" id="PTHR46228">
    <property type="entry name" value="KELCH DOMAIN-CONTAINING PROTEIN"/>
    <property type="match status" value="1"/>
</dbReference>
<reference evidence="11" key="2">
    <citation type="submission" date="2017-10" db="EMBL/GenBank/DDBJ databases">
        <title>Ladona fulva Genome sequencing and assembly.</title>
        <authorList>
            <person name="Murali S."/>
            <person name="Richards S."/>
            <person name="Bandaranaike D."/>
            <person name="Bellair M."/>
            <person name="Blankenburg K."/>
            <person name="Chao H."/>
            <person name="Dinh H."/>
            <person name="Doddapaneni H."/>
            <person name="Dugan-Rocha S."/>
            <person name="Elkadiri S."/>
            <person name="Gnanaolivu R."/>
            <person name="Hernandez B."/>
            <person name="Skinner E."/>
            <person name="Javaid M."/>
            <person name="Lee S."/>
            <person name="Li M."/>
            <person name="Ming W."/>
            <person name="Munidasa M."/>
            <person name="Muniz J."/>
            <person name="Nguyen L."/>
            <person name="Hughes D."/>
            <person name="Osuji N."/>
            <person name="Pu L.-L."/>
            <person name="Puazo M."/>
            <person name="Qu C."/>
            <person name="Quiroz J."/>
            <person name="Raj R."/>
            <person name="Weissenberger G."/>
            <person name="Xin Y."/>
            <person name="Zou X."/>
            <person name="Han Y."/>
            <person name="Worley K."/>
            <person name="Muzny D."/>
            <person name="Gibbs R."/>
        </authorList>
    </citation>
    <scope>NUCLEOTIDE SEQUENCE</scope>
    <source>
        <strain evidence="11">Sampled in the wild</strain>
    </source>
</reference>
<dbReference type="EMBL" id="KZ308235">
    <property type="protein sequence ID" value="KAG8225373.1"/>
    <property type="molecule type" value="Genomic_DNA"/>
</dbReference>
<dbReference type="Pfam" id="PF01435">
    <property type="entry name" value="Peptidase_M48"/>
    <property type="match status" value="1"/>
</dbReference>
<evidence type="ECO:0000259" key="10">
    <source>
        <dbReference type="Pfam" id="PF01435"/>
    </source>
</evidence>
<keyword evidence="9" id="KW-0472">Membrane</keyword>
<dbReference type="GO" id="GO:0004222">
    <property type="term" value="F:metalloendopeptidase activity"/>
    <property type="evidence" value="ECO:0007669"/>
    <property type="project" value="InterPro"/>
</dbReference>
<feature type="domain" description="Peptidase M48" evidence="10">
    <location>
        <begin position="375"/>
        <end position="540"/>
    </location>
</feature>
<evidence type="ECO:0000256" key="6">
    <source>
        <dbReference type="ARBA" id="ARBA00022801"/>
    </source>
</evidence>
<keyword evidence="8" id="KW-0482">Metalloprotease</keyword>
<dbReference type="Proteomes" id="UP000792457">
    <property type="component" value="Unassembled WGS sequence"/>
</dbReference>
<name>A0A8K0K3L6_LADFU</name>
<proteinExistence type="predicted"/>
<dbReference type="GO" id="GO:0006508">
    <property type="term" value="P:proteolysis"/>
    <property type="evidence" value="ECO:0007669"/>
    <property type="project" value="UniProtKB-KW"/>
</dbReference>
<dbReference type="CDD" id="cd07331">
    <property type="entry name" value="M48C_Oma1_like"/>
    <property type="match status" value="1"/>
</dbReference>
<dbReference type="Gene3D" id="3.30.2010.10">
    <property type="entry name" value="Metalloproteases ('zincins'), catalytic domain"/>
    <property type="match status" value="1"/>
</dbReference>
<dbReference type="GO" id="GO:0046872">
    <property type="term" value="F:metal ion binding"/>
    <property type="evidence" value="ECO:0007669"/>
    <property type="project" value="UniProtKB-KW"/>
</dbReference>
<protein>
    <recommendedName>
        <fullName evidence="10">Peptidase M48 domain-containing protein</fullName>
    </recommendedName>
</protein>
<accession>A0A8K0K3L6</accession>
<sequence length="568" mass="65654">MVFVVGNMSSEINWDLHDKIHRRSGHITFVYKGYMLLWGGYMENFPNTSNVRTSCEYHSTDELWAYDIHTEVWSRITTKGEIPPRNSGACGVVHDDFLYVFGGYHGVSDNHAAEGNSNQLHRLDLTSMVWKQLYPGGVAPTPCDKLVGWVYNEKLYFFGGFGPAPDIWAPLPFEFVPDQSLESNLQRGWNNQLVSLDVRFCREYLMRGEEVELHWEWPHTTGTIPRPRAAHAADICGSKLYIFGGRLLFCRMNDLHCLDMETMHWSGDMMKFHNEYPEGRSWHSLTFIREDKAILYGGFNQFDTILRDCWLLEVPSMNWELLFYGRPRLWHRAEFLTTGDLMIIGGHKDSITNPIKRVEAVKDKIIHGNGDLPGIQDGSWSLNLVHDPHQRNAFVLPNKSIFVFTGMLDVCSNEDQLAMILAHEMSHVIMSHMEESLSKTHFIQLLLILPVLLLWVILPNEGAVFFHWLTDKITHLMIDLPFSRNIEKEADEVGLMMIAKACYDVREASKLWEKIDKISADKDEEKPIEWLSTHPSFINRKIFIDEQLPIAIRIREECNCPPLSRSRM</sequence>
<evidence type="ECO:0000256" key="3">
    <source>
        <dbReference type="ARBA" id="ARBA00022670"/>
    </source>
</evidence>